<dbReference type="KEGG" id="nja:NSJP_3303"/>
<sequence>MTDVKFIRSTVTAISLGIASAWFFVPEAQTQSRPSSPRTVTGQVSAVEGNFHMAKDGGGKDILQFVDKAYTITTPTGQEIELTLTRETRVPARANPGDRVEAQISEKGQALSVKLIEP</sequence>
<keyword evidence="2" id="KW-1185">Reference proteome</keyword>
<evidence type="ECO:0008006" key="3">
    <source>
        <dbReference type="Google" id="ProtNLM"/>
    </source>
</evidence>
<dbReference type="Proteomes" id="UP000192042">
    <property type="component" value="Chromosome I"/>
</dbReference>
<evidence type="ECO:0000313" key="1">
    <source>
        <dbReference type="EMBL" id="SLM49470.1"/>
    </source>
</evidence>
<reference evidence="1 2" key="1">
    <citation type="submission" date="2017-03" db="EMBL/GenBank/DDBJ databases">
        <authorList>
            <person name="Afonso C.L."/>
            <person name="Miller P.J."/>
            <person name="Scott M.A."/>
            <person name="Spackman E."/>
            <person name="Goraichik I."/>
            <person name="Dimitrov K.M."/>
            <person name="Suarez D.L."/>
            <person name="Swayne D.E."/>
        </authorList>
    </citation>
    <scope>NUCLEOTIDE SEQUENCE [LARGE SCALE GENOMIC DNA]</scope>
    <source>
        <strain evidence="1">Genome sequencing of Nitrospira japonica strain NJ11</strain>
    </source>
</reference>
<name>A0A1W1I8Z9_9BACT</name>
<evidence type="ECO:0000313" key="2">
    <source>
        <dbReference type="Proteomes" id="UP000192042"/>
    </source>
</evidence>
<protein>
    <recommendedName>
        <fullName evidence="3">DUF5666 domain-containing protein</fullName>
    </recommendedName>
</protein>
<organism evidence="1 2">
    <name type="scientific">Nitrospira japonica</name>
    <dbReference type="NCBI Taxonomy" id="1325564"/>
    <lineage>
        <taxon>Bacteria</taxon>
        <taxon>Pseudomonadati</taxon>
        <taxon>Nitrospirota</taxon>
        <taxon>Nitrospiria</taxon>
        <taxon>Nitrospirales</taxon>
        <taxon>Nitrospiraceae</taxon>
        <taxon>Nitrospira</taxon>
    </lineage>
</organism>
<gene>
    <name evidence="1" type="ORF">NSJP_3303</name>
</gene>
<dbReference type="EMBL" id="LT828648">
    <property type="protein sequence ID" value="SLM49470.1"/>
    <property type="molecule type" value="Genomic_DNA"/>
</dbReference>
<dbReference type="RefSeq" id="WP_080887683.1">
    <property type="nucleotide sequence ID" value="NZ_LT828648.1"/>
</dbReference>
<accession>A0A1W1I8Z9</accession>
<dbReference type="AlphaFoldDB" id="A0A1W1I8Z9"/>
<proteinExistence type="predicted"/>